<evidence type="ECO:0000256" key="1">
    <source>
        <dbReference type="SAM" id="MobiDB-lite"/>
    </source>
</evidence>
<evidence type="ECO:0000313" key="2">
    <source>
        <dbReference type="EMBL" id="AUY24034.1"/>
    </source>
</evidence>
<evidence type="ECO:0008006" key="4">
    <source>
        <dbReference type="Google" id="ProtNLM"/>
    </source>
</evidence>
<name>A0ABM6RX53_9GAMM</name>
<feature type="region of interest" description="Disordered" evidence="1">
    <location>
        <begin position="21"/>
        <end position="225"/>
    </location>
</feature>
<feature type="region of interest" description="Disordered" evidence="1">
    <location>
        <begin position="271"/>
        <end position="310"/>
    </location>
</feature>
<sequence>MAFPPVIAGAAAARGVSAMSARSSVSSAVAQGSARATQRSSSNLLQGAARAPASARQQPGAASSLRRQRSEPQLPRGGQQTEGGAALQRRHSTGDANATPVDAWPVNAPPARRHSVSGAETPHATQQADNGPALQRRHSTGEANATPVDAWPVNAPPARRHSVSGAETPHAAQQADNGPALRRRHSTGEANATPVDGRPVKPPPARRHSLSGSGETPRPAAPARRHSLSALAEPHSGRTASVTDTAASLADWSNTMLQLVDQISERHAAALSADEKTTLAAKQAQRQRMERPSPESQPPSGAATPLNGLLNNLSLNGERLNINASPALAPLLEQTLGKTDQRYRWHANNGQHQHVLLDHSGRLLNVQDSPLAFTAIAHSKPVAPEQQPRMDRAGQRIALLHNGVREHRPLPDQAVQSMLTGIFSHQRADGAQTEHLRLHEKRLHRFDESSQRWEPTHGVDEKTFDKLSRQGDNQLYAIQGDKRLHNLSSQQKSLMFDDKIAAFSAGSQGEMAVVLKDKETHAQHLRLLNSITTHDWQSPKLAMKQSVNGQQSDFHLGAIALHGGQILAVDPDGKLFSAAPPAAGASEINFSEDPRNQAVQAAFGAGAQIAALHSDGQGRLHATVKDRMDNEHSCQLDANGVTPGWNLSESMVMDYQKGLRRSEPLPHAVVDCGRLGKLALMDGNVHFYDSTSQRWEPTSEKADRLVRGSDGMPMKVEDGEAKPLKINQAGNKTLYHNNLFQLTQVKNSVKADLAVHGLGKESKTQTIAPLGNGRLLSLNESGEVKLHQTSPGQRRDRLPTQTLTSVGLPATQGLTGDAAKQAQLKDIVVNEHNKLFGLTGGGQLFMLDSKQWQSNGGNGWQPVSAPPNLGTLASLHTDEKGRLMAADSNGNAARLEAGAWQPVNRQQALSAHQNNSSAETFGRLGDASKTGRIPGTHVSWKREIDLFGSTGNDTTKVNNPFRKRMEAFVLRTSGGLCPRPLKNLNHEVKQRFKGHEGLSPLYQAQNQIAHDITAQHTHTTQRKPPLEQRLQKLNIHTRDPALHEEINAFAEDLGHSLMLRSRAVGQHYGVLNENNQINTDAARLKHTHGGHLSSSRQRDTRMVGTLHQMIANHPSAHTTAAQNVVTGMQKSRLTIDHLKPNVEKPVRDSGDELGLVKSRLFLDAMTQQGLHSAIDIYERSLAFGDSQETARAELQKNIRKLRDETWGGNTVKKLTDQGFANLQQVEASYDAIRKMTNAFSKPHHGLNLTSRTLFNAPNQAQLIENVEKELKSLSNGESLTFNSGYGAFASSMVLPGSQTLNVTGARVNADRGYSLAFTRGEDGLTVTVGRNGSGGIAPFTALGYNVLTGHVDPNDVSFGKNDSHTASPVVRLGVAASANLQRQAQNSVTFSLGENELNSFLSRLASDQIDPLELLDRGNDHKVKNGSTWTASLDTNGAAQASIGVPMTNKNEKEHIAMTRVGGGVSVGANIAAASRERNNNGNASSNKHTRSDNRARFFNQGSADARFMSPTGVTNRTDQARQPISAITGAGVRFSFDNRTKQALSLELAQPQRLAGTHIDKLTESLSKAFTDRATAQLMASLKDPDAKSDKTAKTPDEKLDALLTFFGQHEAQGKVTNNAQYGAIRELVKLRQQREALTQRVPLPGSAEYQSTYNNLAKINGNGLLHWIGDLFSHETESNHELSNANRIRAMMANDTHLSGLLQQMQLSSDTQAVVTLEPKDEMKERLNADWLAGRISRDELEKRLQTRSDMRIKSIAFTESKSKSDGVATPMFLLGGGSSVSIAKSRNLGKISFSYGRDQQSPLSYTLEGELAKRSTEQLAVPLGVAQQNGRVLKS</sequence>
<dbReference type="Proteomes" id="UP000237673">
    <property type="component" value="Chromosome"/>
</dbReference>
<proteinExistence type="predicted"/>
<dbReference type="RefSeq" id="WP_104951412.1">
    <property type="nucleotide sequence ID" value="NZ_CP026378.1"/>
</dbReference>
<feature type="compositionally biased region" description="Low complexity" evidence="1">
    <location>
        <begin position="21"/>
        <end position="36"/>
    </location>
</feature>
<reference evidence="2 3" key="1">
    <citation type="submission" date="2018-01" db="EMBL/GenBank/DDBJ databases">
        <title>Complete and assembled Genome of Pantoea calida DSM22759T.</title>
        <authorList>
            <person name="Stevens M.J.A."/>
            <person name="Zurfluh K."/>
            <person name="Stephan R."/>
        </authorList>
    </citation>
    <scope>NUCLEOTIDE SEQUENCE [LARGE SCALE GENOMIC DNA]</scope>
    <source>
        <strain evidence="2 3">DSM 22759</strain>
    </source>
</reference>
<evidence type="ECO:0000313" key="3">
    <source>
        <dbReference type="Proteomes" id="UP000237673"/>
    </source>
</evidence>
<dbReference type="EMBL" id="CP026378">
    <property type="protein sequence ID" value="AUY24034.1"/>
    <property type="molecule type" value="Genomic_DNA"/>
</dbReference>
<keyword evidence="3" id="KW-1185">Reference proteome</keyword>
<accession>A0ABM6RX53</accession>
<protein>
    <recommendedName>
        <fullName evidence="4">AvrE-family type 3 secretion system effector</fullName>
    </recommendedName>
</protein>
<feature type="compositionally biased region" description="Low complexity" evidence="1">
    <location>
        <begin position="46"/>
        <end position="64"/>
    </location>
</feature>
<dbReference type="Pfam" id="PF11725">
    <property type="entry name" value="AvrE_T3Es"/>
    <property type="match status" value="1"/>
</dbReference>
<gene>
    <name evidence="2" type="ORF">C2E16_03315</name>
</gene>
<feature type="compositionally biased region" description="Polar residues" evidence="1">
    <location>
        <begin position="909"/>
        <end position="919"/>
    </location>
</feature>
<dbReference type="InterPro" id="IPR021085">
    <property type="entry name" value="AvrE_T3Es"/>
</dbReference>
<organism evidence="2 3">
    <name type="scientific">Mixta calida</name>
    <dbReference type="NCBI Taxonomy" id="665913"/>
    <lineage>
        <taxon>Bacteria</taxon>
        <taxon>Pseudomonadati</taxon>
        <taxon>Pseudomonadota</taxon>
        <taxon>Gammaproteobacteria</taxon>
        <taxon>Enterobacterales</taxon>
        <taxon>Erwiniaceae</taxon>
        <taxon>Mixta</taxon>
    </lineage>
</organism>
<feature type="region of interest" description="Disordered" evidence="1">
    <location>
        <begin position="909"/>
        <end position="935"/>
    </location>
</feature>